<accession>A0AAD6KLH5</accession>
<evidence type="ECO:0000313" key="3">
    <source>
        <dbReference type="EMBL" id="KAJ6425702.1"/>
    </source>
</evidence>
<dbReference type="InterPro" id="IPR029058">
    <property type="entry name" value="AB_hydrolase_fold"/>
</dbReference>
<comment type="caution">
    <text evidence="3">The sequence shown here is derived from an EMBL/GenBank/DDBJ whole genome shotgun (WGS) entry which is preliminary data.</text>
</comment>
<evidence type="ECO:0000259" key="2">
    <source>
        <dbReference type="Pfam" id="PF07859"/>
    </source>
</evidence>
<dbReference type="Proteomes" id="UP001162972">
    <property type="component" value="Chromosome 16"/>
</dbReference>
<feature type="domain" description="Alpha/beta hydrolase fold-3" evidence="2">
    <location>
        <begin position="76"/>
        <end position="119"/>
    </location>
</feature>
<evidence type="ECO:0000256" key="1">
    <source>
        <dbReference type="ARBA" id="ARBA00010515"/>
    </source>
</evidence>
<dbReference type="Gene3D" id="3.40.50.1820">
    <property type="entry name" value="alpha/beta hydrolase"/>
    <property type="match status" value="1"/>
</dbReference>
<gene>
    <name evidence="3" type="ORF">OIU84_026307</name>
</gene>
<dbReference type="InterPro" id="IPR050466">
    <property type="entry name" value="Carboxylest/Gibb_receptor"/>
</dbReference>
<sequence length="120" mass="13097">MGSLPHVVEDCGGVVQLFSDGTIYRSNDIGFPVPIITDQSIVFKDCLFDKTNDLHLRLYKPTSMPPSSPAKKFSVILFLHGGGFCVGTRAWPNFHNCCLKLASGLNALVVAPDYRLAPET</sequence>
<proteinExistence type="inferred from homology"/>
<dbReference type="GO" id="GO:0016787">
    <property type="term" value="F:hydrolase activity"/>
    <property type="evidence" value="ECO:0007669"/>
    <property type="project" value="InterPro"/>
</dbReference>
<dbReference type="Pfam" id="PF07859">
    <property type="entry name" value="Abhydrolase_3"/>
    <property type="match status" value="1"/>
</dbReference>
<dbReference type="EMBL" id="JAPFFJ010000006">
    <property type="protein sequence ID" value="KAJ6425702.1"/>
    <property type="molecule type" value="Genomic_DNA"/>
</dbReference>
<evidence type="ECO:0000313" key="4">
    <source>
        <dbReference type="Proteomes" id="UP001162972"/>
    </source>
</evidence>
<keyword evidence="4" id="KW-1185">Reference proteome</keyword>
<dbReference type="AlphaFoldDB" id="A0AAD6KLH5"/>
<dbReference type="SUPFAM" id="SSF53474">
    <property type="entry name" value="alpha/beta-Hydrolases"/>
    <property type="match status" value="1"/>
</dbReference>
<protein>
    <recommendedName>
        <fullName evidence="2">Alpha/beta hydrolase fold-3 domain-containing protein</fullName>
    </recommendedName>
</protein>
<dbReference type="InterPro" id="IPR013094">
    <property type="entry name" value="AB_hydrolase_3"/>
</dbReference>
<name>A0AAD6KLH5_9ROSI</name>
<organism evidence="3 4">
    <name type="scientific">Salix udensis</name>
    <dbReference type="NCBI Taxonomy" id="889485"/>
    <lineage>
        <taxon>Eukaryota</taxon>
        <taxon>Viridiplantae</taxon>
        <taxon>Streptophyta</taxon>
        <taxon>Embryophyta</taxon>
        <taxon>Tracheophyta</taxon>
        <taxon>Spermatophyta</taxon>
        <taxon>Magnoliopsida</taxon>
        <taxon>eudicotyledons</taxon>
        <taxon>Gunneridae</taxon>
        <taxon>Pentapetalae</taxon>
        <taxon>rosids</taxon>
        <taxon>fabids</taxon>
        <taxon>Malpighiales</taxon>
        <taxon>Salicaceae</taxon>
        <taxon>Saliceae</taxon>
        <taxon>Salix</taxon>
    </lineage>
</organism>
<dbReference type="PANTHER" id="PTHR23024">
    <property type="entry name" value="ARYLACETAMIDE DEACETYLASE"/>
    <property type="match status" value="1"/>
</dbReference>
<comment type="similarity">
    <text evidence="1">Belongs to the 'GDXG' lipolytic enzyme family.</text>
</comment>
<dbReference type="PANTHER" id="PTHR23024:SF406">
    <property type="entry name" value="CARBOXYLESTERASE 15-RELATED"/>
    <property type="match status" value="1"/>
</dbReference>
<reference evidence="3 4" key="1">
    <citation type="journal article" date="2023" name="Int. J. Mol. Sci.">
        <title>De Novo Assembly and Annotation of 11 Diverse Shrub Willow (Salix) Genomes Reveals Novel Gene Organization in Sex-Linked Regions.</title>
        <authorList>
            <person name="Hyden B."/>
            <person name="Feng K."/>
            <person name="Yates T.B."/>
            <person name="Jawdy S."/>
            <person name="Cereghino C."/>
            <person name="Smart L.B."/>
            <person name="Muchero W."/>
        </authorList>
    </citation>
    <scope>NUCLEOTIDE SEQUENCE [LARGE SCALE GENOMIC DNA]</scope>
    <source>
        <tissue evidence="3">Shoot tip</tissue>
    </source>
</reference>